<reference evidence="1 2" key="1">
    <citation type="submission" date="2016-01" db="EMBL/GenBank/DDBJ databases">
        <authorList>
            <person name="Regsiter A."/>
            <person name="william w."/>
        </authorList>
    </citation>
    <scope>NUCLEOTIDE SEQUENCE [LARGE SCALE GENOMIC DNA]</scope>
    <source>
        <strain evidence="1 2">B6</strain>
    </source>
</reference>
<evidence type="ECO:0000313" key="2">
    <source>
        <dbReference type="Proteomes" id="UP000192074"/>
    </source>
</evidence>
<dbReference type="Proteomes" id="UP000192074">
    <property type="component" value="Unassembled WGS sequence"/>
</dbReference>
<gene>
    <name evidence="1" type="ORF">AGR4A_Cc80285</name>
</gene>
<evidence type="ECO:0000313" key="1">
    <source>
        <dbReference type="EMBL" id="CVI20026.1"/>
    </source>
</evidence>
<dbReference type="AlphaFoldDB" id="A0A822V629"/>
<organism evidence="1 2">
    <name type="scientific">Agrobacterium tumefaciens str. B6</name>
    <dbReference type="NCBI Taxonomy" id="1183423"/>
    <lineage>
        <taxon>Bacteria</taxon>
        <taxon>Pseudomonadati</taxon>
        <taxon>Pseudomonadota</taxon>
        <taxon>Alphaproteobacteria</taxon>
        <taxon>Hyphomicrobiales</taxon>
        <taxon>Rhizobiaceae</taxon>
        <taxon>Rhizobium/Agrobacterium group</taxon>
        <taxon>Agrobacterium</taxon>
        <taxon>Agrobacterium tumefaciens complex</taxon>
    </lineage>
</organism>
<comment type="caution">
    <text evidence="1">The sequence shown here is derived from an EMBL/GenBank/DDBJ whole genome shotgun (WGS) entry which is preliminary data.</text>
</comment>
<sequence length="37" mass="3978">MARVSNRAGPAGRLSLTATNFLLWRATGAKIARHAQI</sequence>
<name>A0A822V629_AGRTU</name>
<protein>
    <submittedName>
        <fullName evidence="1">Uncharacterized protein</fullName>
    </submittedName>
</protein>
<accession>A0A822V629</accession>
<proteinExistence type="predicted"/>
<dbReference type="EMBL" id="FCNL01000025">
    <property type="protein sequence ID" value="CVI20026.1"/>
    <property type="molecule type" value="Genomic_DNA"/>
</dbReference>